<evidence type="ECO:0000256" key="1">
    <source>
        <dbReference type="SAM" id="Phobius"/>
    </source>
</evidence>
<evidence type="ECO:0000313" key="3">
    <source>
        <dbReference type="Proteomes" id="UP000887116"/>
    </source>
</evidence>
<sequence>SDSLPNMPVGKCSTFASIPVPTTDCEAIHTYCFPVIYLVLLLLSLSPELPFW</sequence>
<keyword evidence="1" id="KW-1133">Transmembrane helix</keyword>
<name>A0A8X6KEP1_TRICU</name>
<keyword evidence="1" id="KW-0812">Transmembrane</keyword>
<keyword evidence="3" id="KW-1185">Reference proteome</keyword>
<evidence type="ECO:0000313" key="2">
    <source>
        <dbReference type="EMBL" id="GFQ70801.1"/>
    </source>
</evidence>
<dbReference type="EMBL" id="BMAO01030848">
    <property type="protein sequence ID" value="GFQ70801.1"/>
    <property type="molecule type" value="Genomic_DNA"/>
</dbReference>
<reference evidence="2" key="1">
    <citation type="submission" date="2020-07" db="EMBL/GenBank/DDBJ databases">
        <title>Multicomponent nature underlies the extraordinary mechanical properties of spider dragline silk.</title>
        <authorList>
            <person name="Kono N."/>
            <person name="Nakamura H."/>
            <person name="Mori M."/>
            <person name="Yoshida Y."/>
            <person name="Ohtoshi R."/>
            <person name="Malay A.D."/>
            <person name="Moran D.A.P."/>
            <person name="Tomita M."/>
            <person name="Numata K."/>
            <person name="Arakawa K."/>
        </authorList>
    </citation>
    <scope>NUCLEOTIDE SEQUENCE</scope>
</reference>
<organism evidence="2 3">
    <name type="scientific">Trichonephila clavata</name>
    <name type="common">Joro spider</name>
    <name type="synonym">Nephila clavata</name>
    <dbReference type="NCBI Taxonomy" id="2740835"/>
    <lineage>
        <taxon>Eukaryota</taxon>
        <taxon>Metazoa</taxon>
        <taxon>Ecdysozoa</taxon>
        <taxon>Arthropoda</taxon>
        <taxon>Chelicerata</taxon>
        <taxon>Arachnida</taxon>
        <taxon>Araneae</taxon>
        <taxon>Araneomorphae</taxon>
        <taxon>Entelegynae</taxon>
        <taxon>Araneoidea</taxon>
        <taxon>Nephilidae</taxon>
        <taxon>Trichonephila</taxon>
    </lineage>
</organism>
<proteinExistence type="predicted"/>
<accession>A0A8X6KEP1</accession>
<comment type="caution">
    <text evidence="2">The sequence shown here is derived from an EMBL/GenBank/DDBJ whole genome shotgun (WGS) entry which is preliminary data.</text>
</comment>
<dbReference type="Proteomes" id="UP000887116">
    <property type="component" value="Unassembled WGS sequence"/>
</dbReference>
<keyword evidence="1" id="KW-0472">Membrane</keyword>
<feature type="transmembrane region" description="Helical" evidence="1">
    <location>
        <begin position="28"/>
        <end position="46"/>
    </location>
</feature>
<dbReference type="AlphaFoldDB" id="A0A8X6KEP1"/>
<protein>
    <submittedName>
        <fullName evidence="2">Uncharacterized protein</fullName>
    </submittedName>
</protein>
<gene>
    <name evidence="2" type="ORF">TNCT_511811</name>
</gene>
<feature type="non-terminal residue" evidence="2">
    <location>
        <position position="1"/>
    </location>
</feature>